<evidence type="ECO:0000256" key="1">
    <source>
        <dbReference type="SAM" id="Phobius"/>
    </source>
</evidence>
<dbReference type="KEGG" id="vg:20041740"/>
<keyword evidence="1" id="KW-1133">Transmembrane helix</keyword>
<protein>
    <submittedName>
        <fullName evidence="2">Uncharacterized protein</fullName>
    </submittedName>
</protein>
<dbReference type="RefSeq" id="YP_009052358.1">
    <property type="nucleotide sequence ID" value="NC_024697.1"/>
</dbReference>
<name>A0A076FMA1_9VIRU</name>
<evidence type="ECO:0000313" key="3">
    <source>
        <dbReference type="Proteomes" id="UP000028667"/>
    </source>
</evidence>
<dbReference type="Proteomes" id="UP000028667">
    <property type="component" value="Segment"/>
</dbReference>
<dbReference type="GeneID" id="20041740"/>
<reference evidence="2 3" key="1">
    <citation type="journal article" date="2014" name="Virology">
        <title>Genome of brown tide virus (AaV), the little giant of the Megaviridae, elucidates NCLDV genome expansion and host-virus coevolution.</title>
        <authorList>
            <person name="Moniruzzaman M."/>
            <person name="LeCleir G.R."/>
            <person name="Brown C.M."/>
            <person name="Gobler C.J."/>
            <person name="Bidle K.D."/>
            <person name="Wilson W.H."/>
            <person name="Wilhelm S.W."/>
        </authorList>
    </citation>
    <scope>NUCLEOTIDE SEQUENCE [LARGE SCALE GENOMIC DNA]</scope>
    <source>
        <strain evidence="2">BtV-01</strain>
    </source>
</reference>
<accession>A0A076FMA1</accession>
<sequence length="51" mass="6109">MGLIKASIVTFIAFLVLQLWFYENNPIKKYIPEKYELYIVLIVIFIIELML</sequence>
<dbReference type="EMBL" id="KJ645900">
    <property type="protein sequence ID" value="AII17023.1"/>
    <property type="molecule type" value="Genomic_DNA"/>
</dbReference>
<feature type="transmembrane region" description="Helical" evidence="1">
    <location>
        <begin position="6"/>
        <end position="23"/>
    </location>
</feature>
<keyword evidence="3" id="KW-1185">Reference proteome</keyword>
<keyword evidence="1" id="KW-0812">Transmembrane</keyword>
<keyword evidence="1" id="KW-0472">Membrane</keyword>
<feature type="transmembrane region" description="Helical" evidence="1">
    <location>
        <begin position="35"/>
        <end position="50"/>
    </location>
</feature>
<proteinExistence type="predicted"/>
<gene>
    <name evidence="2" type="ORF">AaV_284</name>
</gene>
<organism evidence="2 3">
    <name type="scientific">Aureococcus anophagefferens virus</name>
    <dbReference type="NCBI Taxonomy" id="1474867"/>
    <lineage>
        <taxon>Viruses</taxon>
        <taxon>Varidnaviria</taxon>
        <taxon>Bamfordvirae</taxon>
        <taxon>Nucleocytoviricota</taxon>
        <taxon>Megaviricetes</taxon>
        <taxon>Imitervirales</taxon>
        <taxon>Schizomimiviridae</taxon>
        <taxon>Kratosvirus</taxon>
        <taxon>Kratosvirus quantuckense</taxon>
    </lineage>
</organism>
<evidence type="ECO:0000313" key="2">
    <source>
        <dbReference type="EMBL" id="AII17023.1"/>
    </source>
</evidence>